<comment type="caution">
    <text evidence="4">The sequence shown here is derived from an EMBL/GenBank/DDBJ whole genome shotgun (WGS) entry which is preliminary data.</text>
</comment>
<evidence type="ECO:0000313" key="5">
    <source>
        <dbReference type="Proteomes" id="UP001250932"/>
    </source>
</evidence>
<dbReference type="EMBL" id="JAQOUE010000001">
    <property type="protein sequence ID" value="MDT7041508.1"/>
    <property type="molecule type" value="Genomic_DNA"/>
</dbReference>
<dbReference type="NCBIfam" id="TIGR00377">
    <property type="entry name" value="ant_ant_sig"/>
    <property type="match status" value="1"/>
</dbReference>
<dbReference type="InterPro" id="IPR002645">
    <property type="entry name" value="STAS_dom"/>
</dbReference>
<dbReference type="Proteomes" id="UP001250932">
    <property type="component" value="Unassembled WGS sequence"/>
</dbReference>
<keyword evidence="5" id="KW-1185">Reference proteome</keyword>
<dbReference type="PANTHER" id="PTHR33495">
    <property type="entry name" value="ANTI-SIGMA FACTOR ANTAGONIST TM_1081-RELATED-RELATED"/>
    <property type="match status" value="1"/>
</dbReference>
<sequence length="123" mass="13949">MNQQWNFKVAMVIKERETQGVPVLVLSGRLDMFARNGLKDVMEKYQEAQTRRVIVDMRGVSFIDSAGLGVLALMVKAFQDFKGNVIVVNPQDTVRNILENVNFSKLIPMFQTNEDYSTFSALS</sequence>
<dbReference type="Pfam" id="PF01740">
    <property type="entry name" value="STAS"/>
    <property type="match status" value="1"/>
</dbReference>
<comment type="similarity">
    <text evidence="1 2">Belongs to the anti-sigma-factor antagonist family.</text>
</comment>
<evidence type="ECO:0000313" key="4">
    <source>
        <dbReference type="EMBL" id="MDT7041508.1"/>
    </source>
</evidence>
<dbReference type="CDD" id="cd07043">
    <property type="entry name" value="STAS_anti-anti-sigma_factors"/>
    <property type="match status" value="1"/>
</dbReference>
<dbReference type="InterPro" id="IPR036513">
    <property type="entry name" value="STAS_dom_sf"/>
</dbReference>
<dbReference type="PROSITE" id="PS50801">
    <property type="entry name" value="STAS"/>
    <property type="match status" value="1"/>
</dbReference>
<dbReference type="Gene3D" id="3.30.750.24">
    <property type="entry name" value="STAS domain"/>
    <property type="match status" value="1"/>
</dbReference>
<proteinExistence type="inferred from homology"/>
<reference evidence="4 5" key="1">
    <citation type="journal article" date="2023" name="ISME J.">
        <title>Cultivation and genomic characterization of novel and ubiquitous marine nitrite-oxidizing bacteria from the Nitrospirales.</title>
        <authorList>
            <person name="Mueller A.J."/>
            <person name="Daebeler A."/>
            <person name="Herbold C.W."/>
            <person name="Kirkegaard R.H."/>
            <person name="Daims H."/>
        </authorList>
    </citation>
    <scope>NUCLEOTIDE SEQUENCE [LARGE SCALE GENOMIC DNA]</scope>
    <source>
        <strain evidence="4 5">EB</strain>
    </source>
</reference>
<evidence type="ECO:0000259" key="3">
    <source>
        <dbReference type="PROSITE" id="PS50801"/>
    </source>
</evidence>
<organism evidence="4 5">
    <name type="scientific">Candidatus Nitronereus thalassa</name>
    <dbReference type="NCBI Taxonomy" id="3020898"/>
    <lineage>
        <taxon>Bacteria</taxon>
        <taxon>Pseudomonadati</taxon>
        <taxon>Nitrospirota</taxon>
        <taxon>Nitrospiria</taxon>
        <taxon>Nitrospirales</taxon>
        <taxon>Nitrospiraceae</taxon>
        <taxon>Candidatus Nitronereus</taxon>
    </lineage>
</organism>
<dbReference type="SUPFAM" id="SSF52091">
    <property type="entry name" value="SpoIIaa-like"/>
    <property type="match status" value="1"/>
</dbReference>
<name>A0ABU3K546_9BACT</name>
<feature type="domain" description="STAS" evidence="3">
    <location>
        <begin position="11"/>
        <end position="123"/>
    </location>
</feature>
<dbReference type="InterPro" id="IPR003658">
    <property type="entry name" value="Anti-sigma_ant"/>
</dbReference>
<gene>
    <name evidence="4" type="ORF">PPG34_04050</name>
</gene>
<protein>
    <recommendedName>
        <fullName evidence="2">Anti-sigma factor antagonist</fullName>
    </recommendedName>
</protein>
<dbReference type="RefSeq" id="WP_313831860.1">
    <property type="nucleotide sequence ID" value="NZ_JAQOUE010000001.1"/>
</dbReference>
<evidence type="ECO:0000256" key="1">
    <source>
        <dbReference type="ARBA" id="ARBA00009013"/>
    </source>
</evidence>
<accession>A0ABU3K546</accession>
<evidence type="ECO:0000256" key="2">
    <source>
        <dbReference type="RuleBase" id="RU003749"/>
    </source>
</evidence>